<reference evidence="3 4" key="1">
    <citation type="submission" date="2016-11" db="EMBL/GenBank/DDBJ databases">
        <authorList>
            <person name="Jaros S."/>
            <person name="Januszkiewicz K."/>
            <person name="Wedrychowicz H."/>
        </authorList>
    </citation>
    <scope>NUCLEOTIDE SEQUENCE [LARGE SCALE GENOMIC DNA]</scope>
    <source>
        <strain evidence="3 4">DSM 26991</strain>
    </source>
</reference>
<feature type="compositionally biased region" description="Polar residues" evidence="1">
    <location>
        <begin position="475"/>
        <end position="502"/>
    </location>
</feature>
<keyword evidence="4" id="KW-1185">Reference proteome</keyword>
<gene>
    <name evidence="3" type="ORF">SAMN05444405_10212</name>
</gene>
<dbReference type="NCBIfam" id="TIGR01451">
    <property type="entry name" value="B_ant_repeat"/>
    <property type="match status" value="1"/>
</dbReference>
<dbReference type="PANTHER" id="PTHR34819">
    <property type="entry name" value="LARGE CYSTEINE-RICH PERIPLASMIC PROTEIN OMCB"/>
    <property type="match status" value="1"/>
</dbReference>
<evidence type="ECO:0000256" key="1">
    <source>
        <dbReference type="SAM" id="MobiDB-lite"/>
    </source>
</evidence>
<dbReference type="Pfam" id="PF01345">
    <property type="entry name" value="DUF11"/>
    <property type="match status" value="1"/>
</dbReference>
<organism evidence="3 4">
    <name type="scientific">Bacteroides luti</name>
    <dbReference type="NCBI Taxonomy" id="1297750"/>
    <lineage>
        <taxon>Bacteria</taxon>
        <taxon>Pseudomonadati</taxon>
        <taxon>Bacteroidota</taxon>
        <taxon>Bacteroidia</taxon>
        <taxon>Bacteroidales</taxon>
        <taxon>Bacteroidaceae</taxon>
        <taxon>Bacteroides</taxon>
    </lineage>
</organism>
<dbReference type="Proteomes" id="UP000184509">
    <property type="component" value="Unassembled WGS sequence"/>
</dbReference>
<feature type="region of interest" description="Disordered" evidence="1">
    <location>
        <begin position="475"/>
        <end position="516"/>
    </location>
</feature>
<sequence>MNYISNRILYFILPLVSLLPLTRVHADGSKDLYPNGVNGFRAYLLSNNNTVPKAIPFASRGAHYVYAKVGETITLASSEWSGSAAIKLFDPDNNDITPTRGTVGRIVDRNQELAGPKLTTTDATTNRYTPVYYSVLKEGIYKVEFWPSTDVHTSFVNADRLGPANGKWTDWSGKNASSSYIAAWDISVINNNKTAFIAGRVYANILNMGILASSNTSGGYYGKMYVLTKDGYTYLVDNNGNNGIVFSFFVNNNGFVKGNNGVTAGPVDYTPIYKSLNTIDAAVTNKQIWNPNDAENNQNITHKMFYRLPSEDLPKDVLVKGDVPGGETWLKNSIVVPSVENPNIIGSDGTVGQISRKGGYVQFNTKSQGSYIVEISSSETPATFPTRFLKGIAVTGINRVLWDGKDGAGNPLPIGLFPAKVTVELQGAEVHFPYFDMENNINGIKLQLLDNEKLPGQIVVKSDIVYWNDADLTSTGIGSDSNPKNNSHLPPSLGGKSSTGQRSDGDGANGHKWGGNDITGTFGDLRSMDTWTFIKGEKKTVDGTFTTNVADLKVTSVTTDKENNLHIKDVVTYTVKVKNGELGDNGSDVTNAPFTFTLPPGFEEAATPVFSGNSCGTQSVAIYYDATTHKYSSSLNLPNGCEVTYVFKASITAASTPNDTEAVATILRPNDVTDPDATNTSNPDKILVPDPSKPFDYEANFGDYYFPPTNPFFERKYNGLNGVCNNINTKVVSLIRQSDLAIDKSVDDSSPEVGNEVTFNLKITNHGPHDAANIIITDVVPDGYTIKTINNGGTLVNNTITWIINSLTKETDVSVSFTAIVLNEGNYLNTSTVTGDGEDSDLTNNTDTEIVSPCKEENIFTEDFGISSSPNSSNNFGRSTSIYMPSSSFKFGTSYPNSTDYNEYAIDNNHYAVVAPGYIKLGHKQYDYYFWTPSFNESNTVQDRSGTENGAVMVVNAGQTLNSFYQRQELLQVGASYRASFWLYLVNGPSQVAIDVKHPKTGEVLATITSPILWDWDSKVKNKWTYFDLYFSVPVPDDEKNCTVDNVVLSFRNNYAENQGNDYYIDDIRLDRVCSVPAGTPILNCPDPNYKKNYWYGTVSNDWANTDNWTASFVPTLGEDIEFATEVNNGTLGNGNGKGAAVRDLYLDTDRTIGSLINNSDVNMVVTTGNQLTINGNIQDSNPDSGTIVVKSAMDKATGTLLFADPSANTSVNATVEFYNKAYECDNCGFYRKQWQYFGIPVQSSGFPYQTPSIETVNQWIEPYNGDKWRPAPYAPDEMLKAFKGYEITNSSNALPTNIYSFPGVLNVGNASVPVTKTLNINYSGMNLVANSFAAAIPITSEAIGLGSVELESNTAYLFNMGSRDQWRKLNGGGITGVAAGQYQAVPFNLSGQAGIPDRILSMHTFMLDVKTPGNITLQYDKLTKNELNQSTTVAWKSVTPESSVTELPHIVMDVIGNESADRVWLFEHAGATIGFDNGWDGYKIKEGDLIQTYVSGSDQSDYQIATLSDINGAIIGVKSEPDENFEINLSVTSDLERRNLYLHDLVTGNNYPIINNAEYVIAGTNTSNTNRFKVVASSSGLILEDTESSLINVDVRDNTIFVENQTKEDCVANIYDITGRLVINKQVPKNQIVKFTELSQGRAAIYIVRVISGNKSINKTDRVLLK</sequence>
<dbReference type="OrthoDB" id="1117451at2"/>
<accession>A0A1M4U771</accession>
<dbReference type="InterPro" id="IPR026444">
    <property type="entry name" value="Secre_tail"/>
</dbReference>
<evidence type="ECO:0000313" key="4">
    <source>
        <dbReference type="Proteomes" id="UP000184509"/>
    </source>
</evidence>
<dbReference type="RefSeq" id="WP_073398839.1">
    <property type="nucleotide sequence ID" value="NZ_FQTV01000002.1"/>
</dbReference>
<feature type="domain" description="DUF11" evidence="2">
    <location>
        <begin position="739"/>
        <end position="848"/>
    </location>
</feature>
<evidence type="ECO:0000259" key="2">
    <source>
        <dbReference type="Pfam" id="PF01345"/>
    </source>
</evidence>
<dbReference type="PANTHER" id="PTHR34819:SF3">
    <property type="entry name" value="CELL SURFACE PROTEIN"/>
    <property type="match status" value="1"/>
</dbReference>
<dbReference type="InterPro" id="IPR047589">
    <property type="entry name" value="DUF11_rpt"/>
</dbReference>
<evidence type="ECO:0000313" key="3">
    <source>
        <dbReference type="EMBL" id="SHE52447.1"/>
    </source>
</evidence>
<dbReference type="EMBL" id="FQTV01000002">
    <property type="protein sequence ID" value="SHE52447.1"/>
    <property type="molecule type" value="Genomic_DNA"/>
</dbReference>
<proteinExistence type="predicted"/>
<dbReference type="InterPro" id="IPR051172">
    <property type="entry name" value="Chlamydia_OmcB"/>
</dbReference>
<dbReference type="NCBIfam" id="TIGR04183">
    <property type="entry name" value="Por_Secre_tail"/>
    <property type="match status" value="1"/>
</dbReference>
<dbReference type="InterPro" id="IPR001434">
    <property type="entry name" value="OmcB-like_DUF11"/>
</dbReference>
<dbReference type="STRING" id="1297750.SAMN05444405_10212"/>
<protein>
    <submittedName>
        <fullName evidence="3">Conserved repeat domain-containing protein/Por secretion system C-terminal sorting domain-containing protein</fullName>
    </submittedName>
</protein>
<name>A0A1M4U771_9BACE</name>